<dbReference type="EMBL" id="JBHRYJ010000008">
    <property type="protein sequence ID" value="MFC3678377.1"/>
    <property type="molecule type" value="Genomic_DNA"/>
</dbReference>
<dbReference type="PANTHER" id="PTHR30085:SF6">
    <property type="entry name" value="ABC TRANSPORTER GLUTAMINE-BINDING PROTEIN GLNH"/>
    <property type="match status" value="1"/>
</dbReference>
<keyword evidence="7" id="KW-1185">Reference proteome</keyword>
<dbReference type="InterPro" id="IPR051455">
    <property type="entry name" value="Bact_solute-bind_prot3"/>
</dbReference>
<sequence length="273" mass="30060">MKWSKACLTLTAGLSLMLSLAGFTRMASADTLDDIKARGVLIVGGKTDYKPFGYREAGGPVVGFAVELANRVAEKLGVKVEIVPTAAANQLQFLEQGKIDVLIAAMNDTPERRKIVRIIEPGYYASGANLLVIKAAAIKSWSSIKGKPICANQGAYFNRPVEENYGAKIVAFKSPTEAYNALRNGSCIGFVYDDNSLTLKLDDPDWNAYEMPLKSIMPQPVAMAVRLGDERLAKILTDLSVEWYRTGYIRQLEKKWFPGKDSSFVEEMAAKYK</sequence>
<dbReference type="Proteomes" id="UP001595711">
    <property type="component" value="Unassembled WGS sequence"/>
</dbReference>
<feature type="chain" id="PRO_5046712860" evidence="4">
    <location>
        <begin position="30"/>
        <end position="273"/>
    </location>
</feature>
<evidence type="ECO:0000256" key="4">
    <source>
        <dbReference type="SAM" id="SignalP"/>
    </source>
</evidence>
<dbReference type="PANTHER" id="PTHR30085">
    <property type="entry name" value="AMINO ACID ABC TRANSPORTER PERMEASE"/>
    <property type="match status" value="1"/>
</dbReference>
<name>A0ABV7VMP6_9PROT</name>
<gene>
    <name evidence="6" type="ORF">ACFOOQ_22720</name>
</gene>
<dbReference type="Gene3D" id="3.40.190.10">
    <property type="entry name" value="Periplasmic binding protein-like II"/>
    <property type="match status" value="2"/>
</dbReference>
<feature type="domain" description="Solute-binding protein family 3/N-terminal" evidence="5">
    <location>
        <begin position="40"/>
        <end position="260"/>
    </location>
</feature>
<feature type="signal peptide" evidence="4">
    <location>
        <begin position="1"/>
        <end position="29"/>
    </location>
</feature>
<proteinExistence type="inferred from homology"/>
<evidence type="ECO:0000256" key="2">
    <source>
        <dbReference type="ARBA" id="ARBA00022448"/>
    </source>
</evidence>
<dbReference type="Pfam" id="PF00497">
    <property type="entry name" value="SBP_bac_3"/>
    <property type="match status" value="1"/>
</dbReference>
<comment type="similarity">
    <text evidence="1">Belongs to the bacterial solute-binding protein 3 family.</text>
</comment>
<dbReference type="RefSeq" id="WP_379730009.1">
    <property type="nucleotide sequence ID" value="NZ_JBHRYJ010000008.1"/>
</dbReference>
<dbReference type="SUPFAM" id="SSF53850">
    <property type="entry name" value="Periplasmic binding protein-like II"/>
    <property type="match status" value="1"/>
</dbReference>
<reference evidence="7" key="1">
    <citation type="journal article" date="2019" name="Int. J. Syst. Evol. Microbiol.">
        <title>The Global Catalogue of Microorganisms (GCM) 10K type strain sequencing project: providing services to taxonomists for standard genome sequencing and annotation.</title>
        <authorList>
            <consortium name="The Broad Institute Genomics Platform"/>
            <consortium name="The Broad Institute Genome Sequencing Center for Infectious Disease"/>
            <person name="Wu L."/>
            <person name="Ma J."/>
        </authorList>
    </citation>
    <scope>NUCLEOTIDE SEQUENCE [LARGE SCALE GENOMIC DNA]</scope>
    <source>
        <strain evidence="7">KCTC 42182</strain>
    </source>
</reference>
<evidence type="ECO:0000313" key="6">
    <source>
        <dbReference type="EMBL" id="MFC3678377.1"/>
    </source>
</evidence>
<evidence type="ECO:0000313" key="7">
    <source>
        <dbReference type="Proteomes" id="UP001595711"/>
    </source>
</evidence>
<dbReference type="SMART" id="SM00062">
    <property type="entry name" value="PBPb"/>
    <property type="match status" value="1"/>
</dbReference>
<protein>
    <submittedName>
        <fullName evidence="6">Transporter substrate-binding domain-containing protein</fullName>
    </submittedName>
</protein>
<accession>A0ABV7VMP6</accession>
<organism evidence="6 7">
    <name type="scientific">Ferrovibrio xuzhouensis</name>
    <dbReference type="NCBI Taxonomy" id="1576914"/>
    <lineage>
        <taxon>Bacteria</taxon>
        <taxon>Pseudomonadati</taxon>
        <taxon>Pseudomonadota</taxon>
        <taxon>Alphaproteobacteria</taxon>
        <taxon>Rhodospirillales</taxon>
        <taxon>Rhodospirillaceae</taxon>
        <taxon>Ferrovibrio</taxon>
    </lineage>
</organism>
<evidence type="ECO:0000259" key="5">
    <source>
        <dbReference type="SMART" id="SM00062"/>
    </source>
</evidence>
<evidence type="ECO:0000256" key="3">
    <source>
        <dbReference type="ARBA" id="ARBA00022729"/>
    </source>
</evidence>
<keyword evidence="3 4" id="KW-0732">Signal</keyword>
<comment type="caution">
    <text evidence="6">The sequence shown here is derived from an EMBL/GenBank/DDBJ whole genome shotgun (WGS) entry which is preliminary data.</text>
</comment>
<evidence type="ECO:0000256" key="1">
    <source>
        <dbReference type="ARBA" id="ARBA00010333"/>
    </source>
</evidence>
<dbReference type="InterPro" id="IPR001638">
    <property type="entry name" value="Solute-binding_3/MltF_N"/>
</dbReference>
<keyword evidence="2" id="KW-0813">Transport</keyword>